<evidence type="ECO:0000256" key="2">
    <source>
        <dbReference type="ARBA" id="ARBA00022475"/>
    </source>
</evidence>
<keyword evidence="2" id="KW-1003">Cell membrane</keyword>
<feature type="transmembrane region" description="Helical" evidence="9">
    <location>
        <begin position="185"/>
        <end position="207"/>
    </location>
</feature>
<comment type="subcellular location">
    <subcellularLocation>
        <location evidence="1">Cell membrane</location>
        <topology evidence="1">Multi-pass membrane protein</topology>
    </subcellularLocation>
</comment>
<keyword evidence="3 9" id="KW-0812">Transmembrane</keyword>
<keyword evidence="7" id="KW-0675">Receptor</keyword>
<comment type="caution">
    <text evidence="11">The sequence shown here is derived from an EMBL/GenBank/DDBJ whole genome shotgun (WGS) entry which is preliminary data.</text>
</comment>
<dbReference type="GO" id="GO:0005886">
    <property type="term" value="C:plasma membrane"/>
    <property type="evidence" value="ECO:0007669"/>
    <property type="project" value="UniProtKB-SubCell"/>
</dbReference>
<sequence length="370" mass="42506">MSNSTNSSECSSDMEWYIQLPFIVAFMAMITIAAVGNIIVIWIVLAHKRMRTVTNYFLVNLAIADALISIFNAFFNFLYMLKEDWWFGSAFCKTSMFLAPCTITVSVLTFMAIAVERYIAIVHPLKPRMSSKSILFSIALIWLISSIISVPNIFFAQLKKQEICEKTQCMLTWPDQDDDYSKLGFAYDVFLMVLEYFLPLTIIAATYSRVGLKLWGGDVIGETTSVQAIKSKRRIVKMMIIIVIIFGICWLPQHLYFILININNNINSHPHIQEIYLIIFWLAMSNSMYNPLVYCYMNARFRAGFKFIFRWLPCVQYDRGLEGSRGTVVWLRNSHTAINQGHSMATTSLDSYSKNCSQQQRLLKNRTGGN</sequence>
<dbReference type="CDD" id="cd15390">
    <property type="entry name" value="7tmA_TACR"/>
    <property type="match status" value="1"/>
</dbReference>
<feature type="transmembrane region" description="Helical" evidence="9">
    <location>
        <begin position="275"/>
        <end position="297"/>
    </location>
</feature>
<dbReference type="InterPro" id="IPR001681">
    <property type="entry name" value="Neurokn_rcpt"/>
</dbReference>
<dbReference type="Pfam" id="PF00001">
    <property type="entry name" value="7tm_1"/>
    <property type="match status" value="1"/>
</dbReference>
<evidence type="ECO:0000313" key="12">
    <source>
        <dbReference type="Proteomes" id="UP000549394"/>
    </source>
</evidence>
<dbReference type="AlphaFoldDB" id="A0A7I8VRN7"/>
<dbReference type="PROSITE" id="PS50262">
    <property type="entry name" value="G_PROTEIN_RECEP_F1_2"/>
    <property type="match status" value="1"/>
</dbReference>
<dbReference type="PRINTS" id="PR00244">
    <property type="entry name" value="NEUROKININR"/>
</dbReference>
<keyword evidence="8" id="KW-0807">Transducer</keyword>
<feature type="domain" description="G-protein coupled receptors family 1 profile" evidence="10">
    <location>
        <begin position="36"/>
        <end position="294"/>
    </location>
</feature>
<dbReference type="Proteomes" id="UP000549394">
    <property type="component" value="Unassembled WGS sequence"/>
</dbReference>
<gene>
    <name evidence="11" type="ORF">DGYR_LOCUS6752</name>
</gene>
<name>A0A7I8VRN7_9ANNE</name>
<dbReference type="Gene3D" id="1.20.1070.10">
    <property type="entry name" value="Rhodopsin 7-helix transmembrane proteins"/>
    <property type="match status" value="1"/>
</dbReference>
<feature type="transmembrane region" description="Helical" evidence="9">
    <location>
        <begin position="20"/>
        <end position="45"/>
    </location>
</feature>
<dbReference type="SMART" id="SM01381">
    <property type="entry name" value="7TM_GPCR_Srsx"/>
    <property type="match status" value="1"/>
</dbReference>
<dbReference type="OrthoDB" id="5981855at2759"/>
<dbReference type="PANTHER" id="PTHR46925">
    <property type="entry name" value="G-PROTEIN COUPLED RECEPTOR TKR-1-RELATED"/>
    <property type="match status" value="1"/>
</dbReference>
<evidence type="ECO:0000313" key="11">
    <source>
        <dbReference type="EMBL" id="CAD5118362.1"/>
    </source>
</evidence>
<evidence type="ECO:0000259" key="10">
    <source>
        <dbReference type="PROSITE" id="PS50262"/>
    </source>
</evidence>
<evidence type="ECO:0000256" key="9">
    <source>
        <dbReference type="SAM" id="Phobius"/>
    </source>
</evidence>
<evidence type="ECO:0000256" key="6">
    <source>
        <dbReference type="ARBA" id="ARBA00023136"/>
    </source>
</evidence>
<dbReference type="EMBL" id="CAJFCJ010000008">
    <property type="protein sequence ID" value="CAD5118362.1"/>
    <property type="molecule type" value="Genomic_DNA"/>
</dbReference>
<dbReference type="InterPro" id="IPR017452">
    <property type="entry name" value="GPCR_Rhodpsn_7TM"/>
</dbReference>
<feature type="transmembrane region" description="Helical" evidence="9">
    <location>
        <begin position="85"/>
        <end position="113"/>
    </location>
</feature>
<evidence type="ECO:0000256" key="3">
    <source>
        <dbReference type="ARBA" id="ARBA00022692"/>
    </source>
</evidence>
<feature type="transmembrane region" description="Helical" evidence="9">
    <location>
        <begin position="57"/>
        <end position="79"/>
    </location>
</feature>
<protein>
    <submittedName>
        <fullName evidence="11">DgyrCDS7073</fullName>
    </submittedName>
</protein>
<keyword evidence="4 9" id="KW-1133">Transmembrane helix</keyword>
<dbReference type="FunFam" id="1.20.1070.10:FF:000291">
    <property type="entry name" value="Predicted protein"/>
    <property type="match status" value="1"/>
</dbReference>
<dbReference type="SUPFAM" id="SSF81321">
    <property type="entry name" value="Family A G protein-coupled receptor-like"/>
    <property type="match status" value="1"/>
</dbReference>
<accession>A0A7I8VRN7</accession>
<organism evidence="11 12">
    <name type="scientific">Dimorphilus gyrociliatus</name>
    <dbReference type="NCBI Taxonomy" id="2664684"/>
    <lineage>
        <taxon>Eukaryota</taxon>
        <taxon>Metazoa</taxon>
        <taxon>Spiralia</taxon>
        <taxon>Lophotrochozoa</taxon>
        <taxon>Annelida</taxon>
        <taxon>Polychaeta</taxon>
        <taxon>Polychaeta incertae sedis</taxon>
        <taxon>Dinophilidae</taxon>
        <taxon>Dimorphilus</taxon>
    </lineage>
</organism>
<evidence type="ECO:0000256" key="7">
    <source>
        <dbReference type="ARBA" id="ARBA00023170"/>
    </source>
</evidence>
<evidence type="ECO:0000256" key="4">
    <source>
        <dbReference type="ARBA" id="ARBA00022989"/>
    </source>
</evidence>
<dbReference type="InterPro" id="IPR000276">
    <property type="entry name" value="GPCR_Rhodpsn"/>
</dbReference>
<keyword evidence="6 9" id="KW-0472">Membrane</keyword>
<evidence type="ECO:0000256" key="1">
    <source>
        <dbReference type="ARBA" id="ARBA00004651"/>
    </source>
</evidence>
<dbReference type="PRINTS" id="PR00237">
    <property type="entry name" value="GPCRRHODOPSN"/>
</dbReference>
<keyword evidence="5" id="KW-0297">G-protein coupled receptor</keyword>
<reference evidence="11 12" key="1">
    <citation type="submission" date="2020-08" db="EMBL/GenBank/DDBJ databases">
        <authorList>
            <person name="Hejnol A."/>
        </authorList>
    </citation>
    <scope>NUCLEOTIDE SEQUENCE [LARGE SCALE GENOMIC DNA]</scope>
</reference>
<dbReference type="PANTHER" id="PTHR46925:SF2">
    <property type="entry name" value="G-PROTEIN COUPLED RECEPTOR TKR-1-RELATED"/>
    <property type="match status" value="1"/>
</dbReference>
<proteinExistence type="predicted"/>
<evidence type="ECO:0000256" key="5">
    <source>
        <dbReference type="ARBA" id="ARBA00023040"/>
    </source>
</evidence>
<feature type="transmembrane region" description="Helical" evidence="9">
    <location>
        <begin position="235"/>
        <end position="255"/>
    </location>
</feature>
<evidence type="ECO:0000256" key="8">
    <source>
        <dbReference type="ARBA" id="ARBA00023224"/>
    </source>
</evidence>
<keyword evidence="12" id="KW-1185">Reference proteome</keyword>
<dbReference type="GO" id="GO:0004995">
    <property type="term" value="F:tachykinin receptor activity"/>
    <property type="evidence" value="ECO:0007669"/>
    <property type="project" value="InterPro"/>
</dbReference>
<feature type="transmembrane region" description="Helical" evidence="9">
    <location>
        <begin position="134"/>
        <end position="155"/>
    </location>
</feature>